<comment type="caution">
    <text evidence="1">The sequence shown here is derived from an EMBL/GenBank/DDBJ whole genome shotgun (WGS) entry which is preliminary data.</text>
</comment>
<name>A0A2M7VEV4_9BACT</name>
<feature type="non-terminal residue" evidence="1">
    <location>
        <position position="1"/>
    </location>
</feature>
<gene>
    <name evidence="1" type="ORF">COX77_02575</name>
</gene>
<protein>
    <submittedName>
        <fullName evidence="1">Uncharacterized protein</fullName>
    </submittedName>
</protein>
<proteinExistence type="predicted"/>
<dbReference type="EMBL" id="PFPO01000048">
    <property type="protein sequence ID" value="PIZ99080.1"/>
    <property type="molecule type" value="Genomic_DNA"/>
</dbReference>
<evidence type="ECO:0000313" key="1">
    <source>
        <dbReference type="EMBL" id="PIZ99080.1"/>
    </source>
</evidence>
<sequence length="203" mass="24034">LSQERLNYLHLKFHEYEEQLQGEQTGTPTTNSLRELNVLIHQIEQNIGALNSGVFTQYLIFLLKETVTTPMDSADHMAKTLELRHGDLMLGYCTVGKSLFHCYKDNDLDLIKNRVVRDQVVISSEVICAFPQKDDEQEFMRANCERFYEWCRDNRVEDYGYDYQLPIHRPGNIPLGRIEQDYSYQEISEIFRDYQQMSLFEMR</sequence>
<reference evidence="2" key="1">
    <citation type="submission" date="2017-09" db="EMBL/GenBank/DDBJ databases">
        <title>Depth-based differentiation of microbial function through sediment-hosted aquifers and enrichment of novel symbionts in the deep terrestrial subsurface.</title>
        <authorList>
            <person name="Probst A.J."/>
            <person name="Ladd B."/>
            <person name="Jarett J.K."/>
            <person name="Geller-Mcgrath D.E."/>
            <person name="Sieber C.M.K."/>
            <person name="Emerson J.B."/>
            <person name="Anantharaman K."/>
            <person name="Thomas B.C."/>
            <person name="Malmstrom R."/>
            <person name="Stieglmeier M."/>
            <person name="Klingl A."/>
            <person name="Woyke T."/>
            <person name="Ryan C.M."/>
            <person name="Banfield J.F."/>
        </authorList>
    </citation>
    <scope>NUCLEOTIDE SEQUENCE [LARGE SCALE GENOMIC DNA]</scope>
</reference>
<organism evidence="1 2">
    <name type="scientific">Candidatus Komeilibacteria bacterium CG_4_10_14_0_2_um_filter_37_10</name>
    <dbReference type="NCBI Taxonomy" id="1974470"/>
    <lineage>
        <taxon>Bacteria</taxon>
        <taxon>Candidatus Komeiliibacteriota</taxon>
    </lineage>
</organism>
<evidence type="ECO:0000313" key="2">
    <source>
        <dbReference type="Proteomes" id="UP000230405"/>
    </source>
</evidence>
<dbReference type="AlphaFoldDB" id="A0A2M7VEV4"/>
<accession>A0A2M7VEV4</accession>
<dbReference type="Proteomes" id="UP000230405">
    <property type="component" value="Unassembled WGS sequence"/>
</dbReference>